<dbReference type="Proteomes" id="UP000467105">
    <property type="component" value="Chromosome"/>
</dbReference>
<organism evidence="1 2">
    <name type="scientific">Mycobacterium parmense</name>
    <dbReference type="NCBI Taxonomy" id="185642"/>
    <lineage>
        <taxon>Bacteria</taxon>
        <taxon>Bacillati</taxon>
        <taxon>Actinomycetota</taxon>
        <taxon>Actinomycetes</taxon>
        <taxon>Mycobacteriales</taxon>
        <taxon>Mycobacteriaceae</taxon>
        <taxon>Mycobacterium</taxon>
        <taxon>Mycobacterium simiae complex</taxon>
    </lineage>
</organism>
<sequence>MTGILEGDATPEVLISQLIQLWRQGRFPFDKLITTFPLQNINEAERASIAGAVVKPVLVL</sequence>
<proteinExistence type="predicted"/>
<evidence type="ECO:0000313" key="1">
    <source>
        <dbReference type="EMBL" id="BBZ43380.1"/>
    </source>
</evidence>
<evidence type="ECO:0008006" key="3">
    <source>
        <dbReference type="Google" id="ProtNLM"/>
    </source>
</evidence>
<keyword evidence="2" id="KW-1185">Reference proteome</keyword>
<name>A0A7I7YNJ0_9MYCO</name>
<protein>
    <recommendedName>
        <fullName evidence="3">Aryl-alcohol dehydrogenase</fullName>
    </recommendedName>
</protein>
<accession>A0A7I7YNJ0</accession>
<evidence type="ECO:0000313" key="2">
    <source>
        <dbReference type="Proteomes" id="UP000467105"/>
    </source>
</evidence>
<gene>
    <name evidence="1" type="ORF">MPRM_06610</name>
</gene>
<dbReference type="Gene3D" id="3.90.180.10">
    <property type="entry name" value="Medium-chain alcohol dehydrogenases, catalytic domain"/>
    <property type="match status" value="1"/>
</dbReference>
<dbReference type="EMBL" id="AP022614">
    <property type="protein sequence ID" value="BBZ43380.1"/>
    <property type="molecule type" value="Genomic_DNA"/>
</dbReference>
<reference evidence="1 2" key="1">
    <citation type="journal article" date="2019" name="Emerg. Microbes Infect.">
        <title>Comprehensive subspecies identification of 175 nontuberculous mycobacteria species based on 7547 genomic profiles.</title>
        <authorList>
            <person name="Matsumoto Y."/>
            <person name="Kinjo T."/>
            <person name="Motooka D."/>
            <person name="Nabeya D."/>
            <person name="Jung N."/>
            <person name="Uechi K."/>
            <person name="Horii T."/>
            <person name="Iida T."/>
            <person name="Fujita J."/>
            <person name="Nakamura S."/>
        </authorList>
    </citation>
    <scope>NUCLEOTIDE SEQUENCE [LARGE SCALE GENOMIC DNA]</scope>
    <source>
        <strain evidence="1 2">JCM 14742</strain>
    </source>
</reference>
<dbReference type="AlphaFoldDB" id="A0A7I7YNJ0"/>